<name>A0ABU7AIR8_9TELE</name>
<sequence>MSVSINTQTDIIRKKKNIRQSDVDKNNNFVNGEGVAHPWVVMLITGRGNCERQEALKRSAEQSHRRGQGFRGDMDVFRSSYRHSNNQQDKTTGKKDKKCGGRRKKGGDHYERGKHWKKRQTLGTRLRHYT</sequence>
<dbReference type="Proteomes" id="UP001345963">
    <property type="component" value="Unassembled WGS sequence"/>
</dbReference>
<gene>
    <name evidence="2" type="ORF">ATANTOWER_018058</name>
</gene>
<proteinExistence type="predicted"/>
<organism evidence="2 3">
    <name type="scientific">Ataeniobius toweri</name>
    <dbReference type="NCBI Taxonomy" id="208326"/>
    <lineage>
        <taxon>Eukaryota</taxon>
        <taxon>Metazoa</taxon>
        <taxon>Chordata</taxon>
        <taxon>Craniata</taxon>
        <taxon>Vertebrata</taxon>
        <taxon>Euteleostomi</taxon>
        <taxon>Actinopterygii</taxon>
        <taxon>Neopterygii</taxon>
        <taxon>Teleostei</taxon>
        <taxon>Neoteleostei</taxon>
        <taxon>Acanthomorphata</taxon>
        <taxon>Ovalentaria</taxon>
        <taxon>Atherinomorphae</taxon>
        <taxon>Cyprinodontiformes</taxon>
        <taxon>Goodeidae</taxon>
        <taxon>Ataeniobius</taxon>
    </lineage>
</organism>
<accession>A0ABU7AIR8</accession>
<dbReference type="EMBL" id="JAHUTI010019707">
    <property type="protein sequence ID" value="MED6237803.1"/>
    <property type="molecule type" value="Genomic_DNA"/>
</dbReference>
<feature type="compositionally biased region" description="Basic and acidic residues" evidence="1">
    <location>
        <begin position="54"/>
        <end position="64"/>
    </location>
</feature>
<feature type="region of interest" description="Disordered" evidence="1">
    <location>
        <begin position="54"/>
        <end position="130"/>
    </location>
</feature>
<evidence type="ECO:0000313" key="3">
    <source>
        <dbReference type="Proteomes" id="UP001345963"/>
    </source>
</evidence>
<evidence type="ECO:0000313" key="2">
    <source>
        <dbReference type="EMBL" id="MED6237803.1"/>
    </source>
</evidence>
<reference evidence="2 3" key="1">
    <citation type="submission" date="2021-07" db="EMBL/GenBank/DDBJ databases">
        <authorList>
            <person name="Palmer J.M."/>
        </authorList>
    </citation>
    <scope>NUCLEOTIDE SEQUENCE [LARGE SCALE GENOMIC DNA]</scope>
    <source>
        <strain evidence="2 3">AT_MEX2019</strain>
        <tissue evidence="2">Muscle</tissue>
    </source>
</reference>
<protein>
    <submittedName>
        <fullName evidence="2">Uncharacterized protein</fullName>
    </submittedName>
</protein>
<keyword evidence="3" id="KW-1185">Reference proteome</keyword>
<comment type="caution">
    <text evidence="2">The sequence shown here is derived from an EMBL/GenBank/DDBJ whole genome shotgun (WGS) entry which is preliminary data.</text>
</comment>
<evidence type="ECO:0000256" key="1">
    <source>
        <dbReference type="SAM" id="MobiDB-lite"/>
    </source>
</evidence>
<feature type="compositionally biased region" description="Basic residues" evidence="1">
    <location>
        <begin position="95"/>
        <end position="106"/>
    </location>
</feature>
<feature type="compositionally biased region" description="Basic residues" evidence="1">
    <location>
        <begin position="114"/>
        <end position="130"/>
    </location>
</feature>